<dbReference type="AlphaFoldDB" id="A0A1A6H742"/>
<feature type="region of interest" description="Disordered" evidence="1">
    <location>
        <begin position="60"/>
        <end position="80"/>
    </location>
</feature>
<feature type="region of interest" description="Disordered" evidence="1">
    <location>
        <begin position="1"/>
        <end position="35"/>
    </location>
</feature>
<proteinExistence type="predicted"/>
<keyword evidence="3" id="KW-1185">Reference proteome</keyword>
<dbReference type="Proteomes" id="UP000092124">
    <property type="component" value="Unassembled WGS sequence"/>
</dbReference>
<evidence type="ECO:0000313" key="2">
    <source>
        <dbReference type="EMBL" id="OBS74418.1"/>
    </source>
</evidence>
<feature type="non-terminal residue" evidence="2">
    <location>
        <position position="116"/>
    </location>
</feature>
<evidence type="ECO:0000313" key="3">
    <source>
        <dbReference type="Proteomes" id="UP000092124"/>
    </source>
</evidence>
<name>A0A1A6H742_NEOLE</name>
<sequence length="116" mass="12728">MGQKSTASLKRGAEPKAGLPKNALHPLEEMDTGCQWQTRDRAISKRKPVDLSLMGTAQRLLPGDERTAGQPSLQSLPPAGHQMQLGGDGAALTSSDQNSVFCEHQEIHMWYRCQLF</sequence>
<reference evidence="2 3" key="1">
    <citation type="submission" date="2016-06" db="EMBL/GenBank/DDBJ databases">
        <title>The Draft Genome Sequence and Annotation of the Desert Woodrat Neotoma lepida.</title>
        <authorList>
            <person name="Campbell M."/>
            <person name="Oakeson K.F."/>
            <person name="Yandell M."/>
            <person name="Halpert J.R."/>
            <person name="Dearing D."/>
        </authorList>
    </citation>
    <scope>NUCLEOTIDE SEQUENCE [LARGE SCALE GENOMIC DNA]</scope>
    <source>
        <strain evidence="2">417</strain>
        <tissue evidence="2">Liver</tissue>
    </source>
</reference>
<protein>
    <submittedName>
        <fullName evidence="2">Uncharacterized protein</fullName>
    </submittedName>
</protein>
<accession>A0A1A6H742</accession>
<organism evidence="2 3">
    <name type="scientific">Neotoma lepida</name>
    <name type="common">Desert woodrat</name>
    <dbReference type="NCBI Taxonomy" id="56216"/>
    <lineage>
        <taxon>Eukaryota</taxon>
        <taxon>Metazoa</taxon>
        <taxon>Chordata</taxon>
        <taxon>Craniata</taxon>
        <taxon>Vertebrata</taxon>
        <taxon>Euteleostomi</taxon>
        <taxon>Mammalia</taxon>
        <taxon>Eutheria</taxon>
        <taxon>Euarchontoglires</taxon>
        <taxon>Glires</taxon>
        <taxon>Rodentia</taxon>
        <taxon>Myomorpha</taxon>
        <taxon>Muroidea</taxon>
        <taxon>Cricetidae</taxon>
        <taxon>Neotominae</taxon>
        <taxon>Neotoma</taxon>
    </lineage>
</organism>
<evidence type="ECO:0000256" key="1">
    <source>
        <dbReference type="SAM" id="MobiDB-lite"/>
    </source>
</evidence>
<dbReference type="EMBL" id="LZPO01044431">
    <property type="protein sequence ID" value="OBS74418.1"/>
    <property type="molecule type" value="Genomic_DNA"/>
</dbReference>
<comment type="caution">
    <text evidence="2">The sequence shown here is derived from an EMBL/GenBank/DDBJ whole genome shotgun (WGS) entry which is preliminary data.</text>
</comment>
<gene>
    <name evidence="2" type="ORF">A6R68_15053</name>
</gene>